<evidence type="ECO:0000256" key="1">
    <source>
        <dbReference type="SAM" id="MobiDB-lite"/>
    </source>
</evidence>
<evidence type="ECO:0000313" key="3">
    <source>
        <dbReference type="Proteomes" id="UP001596160"/>
    </source>
</evidence>
<feature type="region of interest" description="Disordered" evidence="1">
    <location>
        <begin position="95"/>
        <end position="125"/>
    </location>
</feature>
<evidence type="ECO:0000313" key="2">
    <source>
        <dbReference type="EMBL" id="MFC5155901.1"/>
    </source>
</evidence>
<feature type="region of interest" description="Disordered" evidence="1">
    <location>
        <begin position="1"/>
        <end position="67"/>
    </location>
</feature>
<gene>
    <name evidence="2" type="ORF">ACFPRH_29735</name>
</gene>
<sequence>MGQTPAQKAAKVARGQQPKKRPGKAQREAIKRAQAARKKAGGGKPAAKKTAAKKTVPLPRGSLRAAYGGTCPACFKDYGKGEVITKVTEGWGASRLRPSEAVGGGAGVRPEQGPDRGRGDVPGPEALGLAARLLAVQHPARPLNSVPAVWCQSRTNPPVKGMVKAKSDTCRR</sequence>
<dbReference type="Proteomes" id="UP001596160">
    <property type="component" value="Unassembled WGS sequence"/>
</dbReference>
<feature type="compositionally biased region" description="Basic residues" evidence="1">
    <location>
        <begin position="34"/>
        <end position="52"/>
    </location>
</feature>
<dbReference type="EMBL" id="JBHSKP010000027">
    <property type="protein sequence ID" value="MFC5155901.1"/>
    <property type="molecule type" value="Genomic_DNA"/>
</dbReference>
<proteinExistence type="predicted"/>
<organism evidence="2 3">
    <name type="scientific">Streptomyces amakusaensis</name>
    <dbReference type="NCBI Taxonomy" id="67271"/>
    <lineage>
        <taxon>Bacteria</taxon>
        <taxon>Bacillati</taxon>
        <taxon>Actinomycetota</taxon>
        <taxon>Actinomycetes</taxon>
        <taxon>Kitasatosporales</taxon>
        <taxon>Streptomycetaceae</taxon>
        <taxon>Streptomyces</taxon>
    </lineage>
</organism>
<name>A0ABW0ASF4_9ACTN</name>
<reference evidence="3" key="1">
    <citation type="journal article" date="2019" name="Int. J. Syst. Evol. Microbiol.">
        <title>The Global Catalogue of Microorganisms (GCM) 10K type strain sequencing project: providing services to taxonomists for standard genome sequencing and annotation.</title>
        <authorList>
            <consortium name="The Broad Institute Genomics Platform"/>
            <consortium name="The Broad Institute Genome Sequencing Center for Infectious Disease"/>
            <person name="Wu L."/>
            <person name="Ma J."/>
        </authorList>
    </citation>
    <scope>NUCLEOTIDE SEQUENCE [LARGE SCALE GENOMIC DNA]</scope>
    <source>
        <strain evidence="3">PCU 266</strain>
    </source>
</reference>
<keyword evidence="3" id="KW-1185">Reference proteome</keyword>
<accession>A0ABW0ASF4</accession>
<dbReference type="RefSeq" id="WP_344484355.1">
    <property type="nucleotide sequence ID" value="NZ_BAAASB010000024.1"/>
</dbReference>
<protein>
    <submittedName>
        <fullName evidence="2">Uncharacterized protein</fullName>
    </submittedName>
</protein>
<comment type="caution">
    <text evidence="2">The sequence shown here is derived from an EMBL/GenBank/DDBJ whole genome shotgun (WGS) entry which is preliminary data.</text>
</comment>